<name>A0ABW2LQQ7_9PSEU</name>
<accession>A0ABW2LQQ7</accession>
<comment type="caution">
    <text evidence="1">The sequence shown here is derived from an EMBL/GenBank/DDBJ whole genome shotgun (WGS) entry which is preliminary data.</text>
</comment>
<dbReference type="Proteomes" id="UP001596504">
    <property type="component" value="Unassembled WGS sequence"/>
</dbReference>
<dbReference type="EMBL" id="JBHTCJ010000021">
    <property type="protein sequence ID" value="MFC7344902.1"/>
    <property type="molecule type" value="Genomic_DNA"/>
</dbReference>
<evidence type="ECO:0000313" key="2">
    <source>
        <dbReference type="Proteomes" id="UP001596504"/>
    </source>
</evidence>
<organism evidence="1 2">
    <name type="scientific">Saccharopolyspora griseoalba</name>
    <dbReference type="NCBI Taxonomy" id="1431848"/>
    <lineage>
        <taxon>Bacteria</taxon>
        <taxon>Bacillati</taxon>
        <taxon>Actinomycetota</taxon>
        <taxon>Actinomycetes</taxon>
        <taxon>Pseudonocardiales</taxon>
        <taxon>Pseudonocardiaceae</taxon>
        <taxon>Saccharopolyspora</taxon>
    </lineage>
</organism>
<gene>
    <name evidence="1" type="ORF">ACFQRI_26120</name>
</gene>
<reference evidence="2" key="1">
    <citation type="journal article" date="2019" name="Int. J. Syst. Evol. Microbiol.">
        <title>The Global Catalogue of Microorganisms (GCM) 10K type strain sequencing project: providing services to taxonomists for standard genome sequencing and annotation.</title>
        <authorList>
            <consortium name="The Broad Institute Genomics Platform"/>
            <consortium name="The Broad Institute Genome Sequencing Center for Infectious Disease"/>
            <person name="Wu L."/>
            <person name="Ma J."/>
        </authorList>
    </citation>
    <scope>NUCLEOTIDE SEQUENCE [LARGE SCALE GENOMIC DNA]</scope>
    <source>
        <strain evidence="2">WLHS5</strain>
    </source>
</reference>
<keyword evidence="2" id="KW-1185">Reference proteome</keyword>
<protein>
    <submittedName>
        <fullName evidence="1">Uncharacterized protein</fullName>
    </submittedName>
</protein>
<sequence>MSEVDALDATTLKRICHQLSHRSNELRRELPLDRSKWTDQDRIRNAQAEELDRQHATLWAALEEVLRGR</sequence>
<evidence type="ECO:0000313" key="1">
    <source>
        <dbReference type="EMBL" id="MFC7344902.1"/>
    </source>
</evidence>
<proteinExistence type="predicted"/>
<dbReference type="RefSeq" id="WP_380673145.1">
    <property type="nucleotide sequence ID" value="NZ_JBHTCJ010000021.1"/>
</dbReference>